<dbReference type="InterPro" id="IPR001789">
    <property type="entry name" value="Sig_transdc_resp-reg_receiver"/>
</dbReference>
<keyword evidence="1" id="KW-0597">Phosphoprotein</keyword>
<dbReference type="EMBL" id="DSVQ01000011">
    <property type="protein sequence ID" value="HGT38629.1"/>
    <property type="molecule type" value="Genomic_DNA"/>
</dbReference>
<dbReference type="Gene3D" id="3.40.50.2300">
    <property type="match status" value="1"/>
</dbReference>
<evidence type="ECO:0000256" key="1">
    <source>
        <dbReference type="PROSITE-ProRule" id="PRU00169"/>
    </source>
</evidence>
<gene>
    <name evidence="3" type="ORF">ENS64_05115</name>
</gene>
<dbReference type="Pfam" id="PF00072">
    <property type="entry name" value="Response_reg"/>
    <property type="match status" value="1"/>
</dbReference>
<dbReference type="InterPro" id="IPR052048">
    <property type="entry name" value="ST_Response_Regulator"/>
</dbReference>
<evidence type="ECO:0000313" key="3">
    <source>
        <dbReference type="EMBL" id="HGT38629.1"/>
    </source>
</evidence>
<dbReference type="PANTHER" id="PTHR43228">
    <property type="entry name" value="TWO-COMPONENT RESPONSE REGULATOR"/>
    <property type="match status" value="1"/>
</dbReference>
<dbReference type="PANTHER" id="PTHR43228:SF1">
    <property type="entry name" value="TWO-COMPONENT RESPONSE REGULATOR ARR22"/>
    <property type="match status" value="1"/>
</dbReference>
<evidence type="ECO:0000259" key="2">
    <source>
        <dbReference type="PROSITE" id="PS50110"/>
    </source>
</evidence>
<comment type="caution">
    <text evidence="3">The sequence shown here is derived from an EMBL/GenBank/DDBJ whole genome shotgun (WGS) entry which is preliminary data.</text>
</comment>
<organism evidence="3">
    <name type="scientific">Schlesneria paludicola</name>
    <dbReference type="NCBI Taxonomy" id="360056"/>
    <lineage>
        <taxon>Bacteria</taxon>
        <taxon>Pseudomonadati</taxon>
        <taxon>Planctomycetota</taxon>
        <taxon>Planctomycetia</taxon>
        <taxon>Planctomycetales</taxon>
        <taxon>Planctomycetaceae</taxon>
        <taxon>Schlesneria</taxon>
    </lineage>
</organism>
<dbReference type="SMART" id="SM00448">
    <property type="entry name" value="REC"/>
    <property type="match status" value="1"/>
</dbReference>
<dbReference type="PROSITE" id="PS50110">
    <property type="entry name" value="RESPONSE_REGULATORY"/>
    <property type="match status" value="1"/>
</dbReference>
<accession>A0A7C4QQH9</accession>
<protein>
    <submittedName>
        <fullName evidence="3">Response regulator</fullName>
    </submittedName>
</protein>
<dbReference type="InterPro" id="IPR011006">
    <property type="entry name" value="CheY-like_superfamily"/>
</dbReference>
<reference evidence="3" key="1">
    <citation type="journal article" date="2020" name="mSystems">
        <title>Genome- and Community-Level Interaction Insights into Carbon Utilization and Element Cycling Functions of Hydrothermarchaeota in Hydrothermal Sediment.</title>
        <authorList>
            <person name="Zhou Z."/>
            <person name="Liu Y."/>
            <person name="Xu W."/>
            <person name="Pan J."/>
            <person name="Luo Z.H."/>
            <person name="Li M."/>
        </authorList>
    </citation>
    <scope>NUCLEOTIDE SEQUENCE [LARGE SCALE GENOMIC DNA]</scope>
    <source>
        <strain evidence="3">SpSt-508</strain>
    </source>
</reference>
<sequence length="121" mass="13528">MNVLVVDDSQTMRTIQRRCLGALGIVNVAEGVDGAHAWQLFQTGSFDLILSDWNMPNMDGLTFLKHVRRVNRQVPFLMITTEAERARVVEAIQAGVTDYLVKPFTPEGLKAKLDKWVGVLS</sequence>
<name>A0A7C4QQH9_9PLAN</name>
<dbReference type="SUPFAM" id="SSF52172">
    <property type="entry name" value="CheY-like"/>
    <property type="match status" value="1"/>
</dbReference>
<feature type="modified residue" description="4-aspartylphosphate" evidence="1">
    <location>
        <position position="52"/>
    </location>
</feature>
<dbReference type="GO" id="GO:0000160">
    <property type="term" value="P:phosphorelay signal transduction system"/>
    <property type="evidence" value="ECO:0007669"/>
    <property type="project" value="InterPro"/>
</dbReference>
<dbReference type="AlphaFoldDB" id="A0A7C4QQH9"/>
<feature type="domain" description="Response regulatory" evidence="2">
    <location>
        <begin position="2"/>
        <end position="117"/>
    </location>
</feature>
<proteinExistence type="predicted"/>